<evidence type="ECO:0000256" key="3">
    <source>
        <dbReference type="ARBA" id="ARBA00022448"/>
    </source>
</evidence>
<evidence type="ECO:0000256" key="7">
    <source>
        <dbReference type="ARBA" id="ARBA00023136"/>
    </source>
</evidence>
<dbReference type="STRING" id="51511.ENSCSAVP00000017137"/>
<keyword evidence="6 9" id="KW-1133">Transmembrane helix</keyword>
<evidence type="ECO:0000313" key="10">
    <source>
        <dbReference type="Ensembl" id="ENSCSAVP00000017137.1"/>
    </source>
</evidence>
<dbReference type="Gene3D" id="1.20.1740.10">
    <property type="entry name" value="Amino acid/polyamine transporter I"/>
    <property type="match status" value="1"/>
</dbReference>
<dbReference type="HOGENOM" id="CLU_007946_3_0_1"/>
<name>H2ZHS1_CIOSA</name>
<dbReference type="GO" id="GO:0016324">
    <property type="term" value="C:apical plasma membrane"/>
    <property type="evidence" value="ECO:0007669"/>
    <property type="project" value="UniProtKB-SubCell"/>
</dbReference>
<reference evidence="10" key="3">
    <citation type="submission" date="2025-09" db="UniProtKB">
        <authorList>
            <consortium name="Ensembl"/>
        </authorList>
    </citation>
    <scope>IDENTIFICATION</scope>
</reference>
<protein>
    <recommendedName>
        <fullName evidence="12">Cationic amino acid transporter C-terminal domain-containing protein</fullName>
    </recommendedName>
</protein>
<dbReference type="InterPro" id="IPR002293">
    <property type="entry name" value="AA/rel_permease1"/>
</dbReference>
<evidence type="ECO:0000256" key="6">
    <source>
        <dbReference type="ARBA" id="ARBA00022989"/>
    </source>
</evidence>
<comment type="subcellular location">
    <subcellularLocation>
        <location evidence="1">Apical cell membrane</location>
        <topology evidence="1">Multi-pass membrane protein</topology>
    </subcellularLocation>
</comment>
<feature type="transmembrane region" description="Helical" evidence="9">
    <location>
        <begin position="374"/>
        <end position="394"/>
    </location>
</feature>
<dbReference type="AlphaFoldDB" id="H2ZHS1"/>
<reference evidence="10" key="2">
    <citation type="submission" date="2025-08" db="UniProtKB">
        <authorList>
            <consortium name="Ensembl"/>
        </authorList>
    </citation>
    <scope>IDENTIFICATION</scope>
</reference>
<feature type="transmembrane region" description="Helical" evidence="9">
    <location>
        <begin position="294"/>
        <end position="314"/>
    </location>
</feature>
<dbReference type="PIRSF" id="PIRSF006060">
    <property type="entry name" value="AA_transporter"/>
    <property type="match status" value="1"/>
</dbReference>
<evidence type="ECO:0000256" key="9">
    <source>
        <dbReference type="SAM" id="Phobius"/>
    </source>
</evidence>
<feature type="transmembrane region" description="Helical" evidence="9">
    <location>
        <begin position="22"/>
        <end position="43"/>
    </location>
</feature>
<feature type="transmembrane region" description="Helical" evidence="9">
    <location>
        <begin position="406"/>
        <end position="427"/>
    </location>
</feature>
<dbReference type="GO" id="GO:0015179">
    <property type="term" value="F:L-amino acid transmembrane transporter activity"/>
    <property type="evidence" value="ECO:0007669"/>
    <property type="project" value="TreeGrafter"/>
</dbReference>
<evidence type="ECO:0000313" key="11">
    <source>
        <dbReference type="Proteomes" id="UP000007875"/>
    </source>
</evidence>
<evidence type="ECO:0000256" key="5">
    <source>
        <dbReference type="ARBA" id="ARBA00022692"/>
    </source>
</evidence>
<proteinExistence type="inferred from homology"/>
<dbReference type="InParanoid" id="H2ZHS1"/>
<keyword evidence="8" id="KW-1015">Disulfide bond</keyword>
<feature type="transmembrane region" description="Helical" evidence="9">
    <location>
        <begin position="433"/>
        <end position="453"/>
    </location>
</feature>
<comment type="similarity">
    <text evidence="2">Belongs to the amino acid-polyamine-organocation (APC) superfamily.</text>
</comment>
<dbReference type="GeneTree" id="ENSGT00940000162520"/>
<sequence>VGPIGYKNQDDNHEAFTTKRNISSFSGVFVLAGIIIGSGIFISPNGVFVAANNSVGVTLLIWLFGGVVAMLSTLCYCELATSIPESGSDYTYLSYAYTPALGFLLPWMYTFVPCSDAALVLTFAQYAVEPYFVGSKPPELALKLVAICLLFFITAINMCSVRWAVRLQVLLSWFKFIAISAVVISAIVFCIGDNSVAKHNFAGAFNKKTMEGITILTLSRSFYQVMFSYDGWNSLCQITEEIQEPGKTIPKASIAAVAIVTLTYVIINCAYFLVLSADEMTSSKIVALPFALKAMGGASWIVPLAVCLCTAGSYSGGVLTSGRSSYVAARRGHFPRIFAMLHINQYTPSPALFLNTIGSIVLIGIGQFNTLIDTFGFVTWTFIGFSSLSVLVLRVRRPDLVKPYKVPTLIPILMILISLLFVILPVISNPHFLYAYAICFFALGELFYFVFVYKGYTIPYYLKSTLFLQKLFLVAPEERKIL</sequence>
<accession>H2ZHS1</accession>
<keyword evidence="4" id="KW-1003">Cell membrane</keyword>
<dbReference type="OMA" id="HARIYAI"/>
<dbReference type="FunFam" id="1.20.1740.10:FF:000036">
    <property type="entry name" value="Solute carrier family 7 member 13"/>
    <property type="match status" value="1"/>
</dbReference>
<keyword evidence="3" id="KW-0813">Transport</keyword>
<dbReference type="Ensembl" id="ENSCSAVT00000017322.1">
    <property type="protein sequence ID" value="ENSCSAVP00000017137.1"/>
    <property type="gene ID" value="ENSCSAVG00000010085.1"/>
</dbReference>
<evidence type="ECO:0000256" key="4">
    <source>
        <dbReference type="ARBA" id="ARBA00022475"/>
    </source>
</evidence>
<feature type="transmembrane region" description="Helical" evidence="9">
    <location>
        <begin position="170"/>
        <end position="191"/>
    </location>
</feature>
<keyword evidence="11" id="KW-1185">Reference proteome</keyword>
<feature type="transmembrane region" description="Helical" evidence="9">
    <location>
        <begin position="140"/>
        <end position="164"/>
    </location>
</feature>
<dbReference type="PANTHER" id="PTHR11785">
    <property type="entry name" value="AMINO ACID TRANSPORTER"/>
    <property type="match status" value="1"/>
</dbReference>
<dbReference type="Pfam" id="PF13520">
    <property type="entry name" value="AA_permease_2"/>
    <property type="match status" value="1"/>
</dbReference>
<keyword evidence="5 9" id="KW-0812">Transmembrane</keyword>
<dbReference type="eggNOG" id="KOG1287">
    <property type="taxonomic scope" value="Eukaryota"/>
</dbReference>
<feature type="transmembrane region" description="Helical" evidence="9">
    <location>
        <begin position="55"/>
        <end position="83"/>
    </location>
</feature>
<evidence type="ECO:0000256" key="8">
    <source>
        <dbReference type="ARBA" id="ARBA00023157"/>
    </source>
</evidence>
<keyword evidence="7 9" id="KW-0472">Membrane</keyword>
<dbReference type="PANTHER" id="PTHR11785:SF512">
    <property type="entry name" value="SOBREMESA, ISOFORM B"/>
    <property type="match status" value="1"/>
</dbReference>
<evidence type="ECO:0008006" key="12">
    <source>
        <dbReference type="Google" id="ProtNLM"/>
    </source>
</evidence>
<evidence type="ECO:0000256" key="2">
    <source>
        <dbReference type="ARBA" id="ARBA00009523"/>
    </source>
</evidence>
<dbReference type="Proteomes" id="UP000007875">
    <property type="component" value="Unassembled WGS sequence"/>
</dbReference>
<organism evidence="10 11">
    <name type="scientific">Ciona savignyi</name>
    <name type="common">Pacific transparent sea squirt</name>
    <dbReference type="NCBI Taxonomy" id="51511"/>
    <lineage>
        <taxon>Eukaryota</taxon>
        <taxon>Metazoa</taxon>
        <taxon>Chordata</taxon>
        <taxon>Tunicata</taxon>
        <taxon>Ascidiacea</taxon>
        <taxon>Phlebobranchia</taxon>
        <taxon>Cionidae</taxon>
        <taxon>Ciona</taxon>
    </lineage>
</organism>
<dbReference type="InterPro" id="IPR050598">
    <property type="entry name" value="AminoAcid_Transporter"/>
</dbReference>
<feature type="transmembrane region" description="Helical" evidence="9">
    <location>
        <begin position="252"/>
        <end position="274"/>
    </location>
</feature>
<reference evidence="11" key="1">
    <citation type="submission" date="2003-08" db="EMBL/GenBank/DDBJ databases">
        <authorList>
            <person name="Birren B."/>
            <person name="Nusbaum C."/>
            <person name="Abebe A."/>
            <person name="Abouelleil A."/>
            <person name="Adekoya E."/>
            <person name="Ait-zahra M."/>
            <person name="Allen N."/>
            <person name="Allen T."/>
            <person name="An P."/>
            <person name="Anderson M."/>
            <person name="Anderson S."/>
            <person name="Arachchi H."/>
            <person name="Armbruster J."/>
            <person name="Bachantsang P."/>
            <person name="Baldwin J."/>
            <person name="Barry A."/>
            <person name="Bayul T."/>
            <person name="Blitshsteyn B."/>
            <person name="Bloom T."/>
            <person name="Blye J."/>
            <person name="Boguslavskiy L."/>
            <person name="Borowsky M."/>
            <person name="Boukhgalter B."/>
            <person name="Brunache A."/>
            <person name="Butler J."/>
            <person name="Calixte N."/>
            <person name="Calvo S."/>
            <person name="Camarata J."/>
            <person name="Campo K."/>
            <person name="Chang J."/>
            <person name="Cheshatsang Y."/>
            <person name="Citroen M."/>
            <person name="Collymore A."/>
            <person name="Considine T."/>
            <person name="Cook A."/>
            <person name="Cooke P."/>
            <person name="Corum B."/>
            <person name="Cuomo C."/>
            <person name="David R."/>
            <person name="Dawoe T."/>
            <person name="Degray S."/>
            <person name="Dodge S."/>
            <person name="Dooley K."/>
            <person name="Dorje P."/>
            <person name="Dorjee K."/>
            <person name="Dorris L."/>
            <person name="Duffey N."/>
            <person name="Dupes A."/>
            <person name="Elkins T."/>
            <person name="Engels R."/>
            <person name="Erickson J."/>
            <person name="Farina A."/>
            <person name="Faro S."/>
            <person name="Ferreira P."/>
            <person name="Fischer H."/>
            <person name="Fitzgerald M."/>
            <person name="Foley K."/>
            <person name="Gage D."/>
            <person name="Galagan J."/>
            <person name="Gearin G."/>
            <person name="Gnerre S."/>
            <person name="Gnirke A."/>
            <person name="Goyette A."/>
            <person name="Graham J."/>
            <person name="Grandbois E."/>
            <person name="Gyaltsen K."/>
            <person name="Hafez N."/>
            <person name="Hagopian D."/>
            <person name="Hagos B."/>
            <person name="Hall J."/>
            <person name="Hatcher B."/>
            <person name="Heller A."/>
            <person name="Higgins H."/>
            <person name="Honan T."/>
            <person name="Horn A."/>
            <person name="Houde N."/>
            <person name="Hughes L."/>
            <person name="Hulme W."/>
            <person name="Husby E."/>
            <person name="Iliev I."/>
            <person name="Jaffe D."/>
            <person name="Jones C."/>
            <person name="Kamal M."/>
            <person name="Kamat A."/>
            <person name="Kamvysselis M."/>
            <person name="Karlsson E."/>
            <person name="Kells C."/>
            <person name="Kieu A."/>
            <person name="Kisner P."/>
            <person name="Kodira C."/>
            <person name="Kulbokas E."/>
            <person name="Labutti K."/>
            <person name="Lama D."/>
            <person name="Landers T."/>
            <person name="Leger J."/>
            <person name="Levine S."/>
            <person name="Lewis D."/>
            <person name="Lewis T."/>
            <person name="Lindblad-toh K."/>
            <person name="Liu X."/>
            <person name="Lokyitsang T."/>
            <person name="Lokyitsang Y."/>
            <person name="Lucien O."/>
            <person name="Lui A."/>
            <person name="Ma L.J."/>
            <person name="Mabbitt R."/>
            <person name="Macdonald J."/>
            <person name="Maclean C."/>
            <person name="Major J."/>
            <person name="Manning J."/>
            <person name="Marabella R."/>
            <person name="Maru K."/>
            <person name="Matthews C."/>
            <person name="Mauceli E."/>
            <person name="Mccarthy M."/>
            <person name="Mcdonough S."/>
            <person name="Mcghee T."/>
            <person name="Meldrim J."/>
            <person name="Meneus L."/>
            <person name="Mesirov J."/>
            <person name="Mihalev A."/>
            <person name="Mihova T."/>
            <person name="Mikkelsen T."/>
            <person name="Mlenga V."/>
            <person name="Moru K."/>
            <person name="Mozes J."/>
            <person name="Mulrain L."/>
            <person name="Munson G."/>
            <person name="Naylor J."/>
            <person name="Newes C."/>
            <person name="Nguyen C."/>
            <person name="Nguyen N."/>
            <person name="Nguyen T."/>
            <person name="Nicol R."/>
            <person name="Nielsen C."/>
            <person name="Nizzari M."/>
            <person name="Norbu C."/>
            <person name="Norbu N."/>
            <person name="O'donnell P."/>
            <person name="Okoawo O."/>
            <person name="O'leary S."/>
            <person name="Omotosho B."/>
            <person name="O'neill K."/>
            <person name="Osman S."/>
            <person name="Parker S."/>
            <person name="Perrin D."/>
            <person name="Phunkhang P."/>
            <person name="Piqani B."/>
            <person name="Purcell S."/>
            <person name="Rachupka T."/>
            <person name="Ramasamy U."/>
            <person name="Rameau R."/>
            <person name="Ray V."/>
            <person name="Raymond C."/>
            <person name="Retta R."/>
            <person name="Richardson S."/>
            <person name="Rise C."/>
            <person name="Rodriguez J."/>
            <person name="Rogers J."/>
            <person name="Rogov P."/>
            <person name="Rutman M."/>
            <person name="Schupbach R."/>
            <person name="Seaman C."/>
            <person name="Settipalli S."/>
            <person name="Sharpe T."/>
            <person name="Sheridan J."/>
            <person name="Sherpa N."/>
            <person name="Shi J."/>
            <person name="Smirnov S."/>
            <person name="Smith C."/>
            <person name="Sougnez C."/>
            <person name="Spencer B."/>
            <person name="Stalker J."/>
            <person name="Stange-thomann N."/>
            <person name="Stavropoulos S."/>
            <person name="Stetson K."/>
            <person name="Stone C."/>
            <person name="Stone S."/>
            <person name="Stubbs M."/>
            <person name="Talamas J."/>
            <person name="Tchuinga P."/>
            <person name="Tenzing P."/>
            <person name="Tesfaye S."/>
            <person name="Theodore J."/>
            <person name="Thoulutsang Y."/>
            <person name="Topham K."/>
            <person name="Towey S."/>
            <person name="Tsamla T."/>
            <person name="Tsomo N."/>
            <person name="Vallee D."/>
            <person name="Vassiliev H."/>
            <person name="Venkataraman V."/>
            <person name="Vinson J."/>
            <person name="Vo A."/>
            <person name="Wade C."/>
            <person name="Wang S."/>
            <person name="Wangchuk T."/>
            <person name="Wangdi T."/>
            <person name="Whittaker C."/>
            <person name="Wilkinson J."/>
            <person name="Wu Y."/>
            <person name="Wyman D."/>
            <person name="Yadav S."/>
            <person name="Yang S."/>
            <person name="Yang X."/>
            <person name="Yeager S."/>
            <person name="Yee E."/>
            <person name="Young G."/>
            <person name="Zainoun J."/>
            <person name="Zembeck L."/>
            <person name="Zimmer A."/>
            <person name="Zody M."/>
            <person name="Lander E."/>
        </authorList>
    </citation>
    <scope>NUCLEOTIDE SEQUENCE [LARGE SCALE GENOMIC DNA]</scope>
</reference>
<evidence type="ECO:0000256" key="1">
    <source>
        <dbReference type="ARBA" id="ARBA00004424"/>
    </source>
</evidence>